<accession>A0A645BCZ5</accession>
<dbReference type="AlphaFoldDB" id="A0A645BCZ5"/>
<proteinExistence type="predicted"/>
<sequence length="163" mass="16133">MPGGGGGHILPKGVRLGQSYGDFPVAGLFNGCYVAVHPVQVGADRGVLHPIHGVNHVIRGHVGAIGELNTLADGVDVGQIIGLFPLLCQAGNQLVFLIKGQQALGDLVNNSVGVVVVSKSGVHGRDLGVQADSQSLSASAAGTGGGGGCSGIAAADKADNQQS</sequence>
<comment type="caution">
    <text evidence="1">The sequence shown here is derived from an EMBL/GenBank/DDBJ whole genome shotgun (WGS) entry which is preliminary data.</text>
</comment>
<reference evidence="1" key="1">
    <citation type="submission" date="2019-08" db="EMBL/GenBank/DDBJ databases">
        <authorList>
            <person name="Kucharzyk K."/>
            <person name="Murdoch R.W."/>
            <person name="Higgins S."/>
            <person name="Loffler F."/>
        </authorList>
    </citation>
    <scope>NUCLEOTIDE SEQUENCE</scope>
</reference>
<dbReference type="EMBL" id="VSSQ01018910">
    <property type="protein sequence ID" value="MPM62521.1"/>
    <property type="molecule type" value="Genomic_DNA"/>
</dbReference>
<gene>
    <name evidence="1" type="ORF">SDC9_109394</name>
</gene>
<name>A0A645BCZ5_9ZZZZ</name>
<organism evidence="1">
    <name type="scientific">bioreactor metagenome</name>
    <dbReference type="NCBI Taxonomy" id="1076179"/>
    <lineage>
        <taxon>unclassified sequences</taxon>
        <taxon>metagenomes</taxon>
        <taxon>ecological metagenomes</taxon>
    </lineage>
</organism>
<evidence type="ECO:0000313" key="1">
    <source>
        <dbReference type="EMBL" id="MPM62521.1"/>
    </source>
</evidence>
<protein>
    <submittedName>
        <fullName evidence="1">Uncharacterized protein</fullName>
    </submittedName>
</protein>